<evidence type="ECO:0000313" key="3">
    <source>
        <dbReference type="Proteomes" id="UP001342826"/>
    </source>
</evidence>
<keyword evidence="3" id="KW-1185">Reference proteome</keyword>
<keyword evidence="1" id="KW-0472">Membrane</keyword>
<evidence type="ECO:0000313" key="2">
    <source>
        <dbReference type="EMBL" id="MED4403650.1"/>
    </source>
</evidence>
<evidence type="ECO:0000256" key="1">
    <source>
        <dbReference type="SAM" id="Phobius"/>
    </source>
</evidence>
<dbReference type="RefSeq" id="WP_156483519.1">
    <property type="nucleotide sequence ID" value="NZ_JARTFQ010000006.1"/>
</dbReference>
<keyword evidence="1" id="KW-1133">Transmembrane helix</keyword>
<feature type="transmembrane region" description="Helical" evidence="1">
    <location>
        <begin position="7"/>
        <end position="40"/>
    </location>
</feature>
<organism evidence="2 3">
    <name type="scientific">Metabacillus fastidiosus</name>
    <dbReference type="NCBI Taxonomy" id="1458"/>
    <lineage>
        <taxon>Bacteria</taxon>
        <taxon>Bacillati</taxon>
        <taxon>Bacillota</taxon>
        <taxon>Bacilli</taxon>
        <taxon>Bacillales</taxon>
        <taxon>Bacillaceae</taxon>
        <taxon>Metabacillus</taxon>
    </lineage>
</organism>
<proteinExistence type="predicted"/>
<keyword evidence="1" id="KW-0812">Transmembrane</keyword>
<comment type="caution">
    <text evidence="2">The sequence shown here is derived from an EMBL/GenBank/DDBJ whole genome shotgun (WGS) entry which is preliminary data.</text>
</comment>
<dbReference type="GeneID" id="301143442"/>
<sequence>MKHAKVLFILGTILFPISISFSSVSFIGILASIFSGLLIFFNAKVLAS</sequence>
<reference evidence="2 3" key="1">
    <citation type="submission" date="2023-03" db="EMBL/GenBank/DDBJ databases">
        <title>Bacillus Genome Sequencing.</title>
        <authorList>
            <person name="Dunlap C."/>
        </authorList>
    </citation>
    <scope>NUCLEOTIDE SEQUENCE [LARGE SCALE GENOMIC DNA]</scope>
    <source>
        <strain evidence="2 3">NRS-1717</strain>
    </source>
</reference>
<name>A0ABU6P2R4_9BACI</name>
<dbReference type="Proteomes" id="UP001342826">
    <property type="component" value="Unassembled WGS sequence"/>
</dbReference>
<accession>A0ABU6P2R4</accession>
<protein>
    <submittedName>
        <fullName evidence="2">Uncharacterized protein</fullName>
    </submittedName>
</protein>
<dbReference type="EMBL" id="JARTFS010000018">
    <property type="protein sequence ID" value="MED4403650.1"/>
    <property type="molecule type" value="Genomic_DNA"/>
</dbReference>
<gene>
    <name evidence="2" type="ORF">P9271_20275</name>
</gene>